<dbReference type="PRINTS" id="PR00862">
    <property type="entry name" value="PROLIGOPTASE"/>
</dbReference>
<evidence type="ECO:0000256" key="1">
    <source>
        <dbReference type="ARBA" id="ARBA00001070"/>
    </source>
</evidence>
<gene>
    <name evidence="6" type="ORF">LSAA_10585</name>
</gene>
<organism evidence="6 7">
    <name type="scientific">Lepeophtheirus salmonis</name>
    <name type="common">Salmon louse</name>
    <name type="synonym">Caligus salmonis</name>
    <dbReference type="NCBI Taxonomy" id="72036"/>
    <lineage>
        <taxon>Eukaryota</taxon>
        <taxon>Metazoa</taxon>
        <taxon>Ecdysozoa</taxon>
        <taxon>Arthropoda</taxon>
        <taxon>Crustacea</taxon>
        <taxon>Multicrustacea</taxon>
        <taxon>Hexanauplia</taxon>
        <taxon>Copepoda</taxon>
        <taxon>Siphonostomatoida</taxon>
        <taxon>Caligidae</taxon>
        <taxon>Lepeophtheirus</taxon>
    </lineage>
</organism>
<feature type="domain" description="Peptidase S9 prolyl oligopeptidase catalytic" evidence="5">
    <location>
        <begin position="1"/>
        <end position="124"/>
    </location>
</feature>
<dbReference type="PANTHER" id="PTHR42881">
    <property type="entry name" value="PROLYL ENDOPEPTIDASE"/>
    <property type="match status" value="1"/>
</dbReference>
<dbReference type="InterPro" id="IPR029058">
    <property type="entry name" value="AB_hydrolase_fold"/>
</dbReference>
<sequence length="129" mass="14819">MDMLRFHKFTIGNLWMSDYGNPDEKDHFENNLKYSPLHNVRVPIDKNEQYPATLLTTADHDDRVVASHSLKLIAELQHVLGEIPKQKNPLMIRIETEAGHGGGTATRKEINEVADCFCFLVRALYHTFK</sequence>
<dbReference type="GO" id="GO:0004252">
    <property type="term" value="F:serine-type endopeptidase activity"/>
    <property type="evidence" value="ECO:0007669"/>
    <property type="project" value="UniProtKB-UniRule"/>
</dbReference>
<dbReference type="GO" id="GO:0006508">
    <property type="term" value="P:proteolysis"/>
    <property type="evidence" value="ECO:0007669"/>
    <property type="project" value="UniProtKB-KW"/>
</dbReference>
<evidence type="ECO:0000313" key="7">
    <source>
        <dbReference type="Proteomes" id="UP000675881"/>
    </source>
</evidence>
<name>A0A7R8H878_LEPSM</name>
<reference evidence="6" key="1">
    <citation type="submission" date="2021-02" db="EMBL/GenBank/DDBJ databases">
        <authorList>
            <person name="Bekaert M."/>
        </authorList>
    </citation>
    <scope>NUCLEOTIDE SEQUENCE</scope>
    <source>
        <strain evidence="6">IoA-00</strain>
    </source>
</reference>
<dbReference type="PANTHER" id="PTHR42881:SF2">
    <property type="entry name" value="PROLYL ENDOPEPTIDASE"/>
    <property type="match status" value="1"/>
</dbReference>
<evidence type="ECO:0000259" key="5">
    <source>
        <dbReference type="Pfam" id="PF00326"/>
    </source>
</evidence>
<dbReference type="Gene3D" id="3.40.50.1820">
    <property type="entry name" value="alpha/beta hydrolase"/>
    <property type="match status" value="1"/>
</dbReference>
<comment type="similarity">
    <text evidence="2 4">Belongs to the peptidase S9A family.</text>
</comment>
<dbReference type="InterPro" id="IPR051167">
    <property type="entry name" value="Prolyl_oligopep/macrocyclase"/>
</dbReference>
<evidence type="ECO:0000256" key="2">
    <source>
        <dbReference type="ARBA" id="ARBA00005228"/>
    </source>
</evidence>
<comment type="catalytic activity">
    <reaction evidence="1">
        <text>Hydrolysis of Pro-|-Xaa &gt;&gt; Ala-|-Xaa in oligopeptides.</text>
        <dbReference type="EC" id="3.4.21.26"/>
    </reaction>
</comment>
<protein>
    <recommendedName>
        <fullName evidence="3 4">Prolyl endopeptidase</fullName>
        <ecNumber evidence="4">3.4.21.-</ecNumber>
    </recommendedName>
</protein>
<keyword evidence="4" id="KW-0645">Protease</keyword>
<dbReference type="Pfam" id="PF00326">
    <property type="entry name" value="Peptidase_S9"/>
    <property type="match status" value="1"/>
</dbReference>
<proteinExistence type="inferred from homology"/>
<dbReference type="EMBL" id="HG994584">
    <property type="protein sequence ID" value="CAF2936903.1"/>
    <property type="molecule type" value="Genomic_DNA"/>
</dbReference>
<dbReference type="InterPro" id="IPR001375">
    <property type="entry name" value="Peptidase_S9_cat"/>
</dbReference>
<evidence type="ECO:0000256" key="4">
    <source>
        <dbReference type="RuleBase" id="RU368024"/>
    </source>
</evidence>
<dbReference type="OrthoDB" id="248387at2759"/>
<dbReference type="SUPFAM" id="SSF53474">
    <property type="entry name" value="alpha/beta-Hydrolases"/>
    <property type="match status" value="1"/>
</dbReference>
<dbReference type="GO" id="GO:0005829">
    <property type="term" value="C:cytosol"/>
    <property type="evidence" value="ECO:0007669"/>
    <property type="project" value="TreeGrafter"/>
</dbReference>
<evidence type="ECO:0000256" key="3">
    <source>
        <dbReference type="ARBA" id="ARBA00016310"/>
    </source>
</evidence>
<accession>A0A7R8H878</accession>
<keyword evidence="4" id="KW-0720">Serine protease</keyword>
<dbReference type="InterPro" id="IPR002470">
    <property type="entry name" value="Peptidase_S9A"/>
</dbReference>
<dbReference type="Proteomes" id="UP000675881">
    <property type="component" value="Chromosome 5"/>
</dbReference>
<dbReference type="EC" id="3.4.21.-" evidence="4"/>
<keyword evidence="4 6" id="KW-0378">Hydrolase</keyword>
<dbReference type="GO" id="GO:0070012">
    <property type="term" value="F:oligopeptidase activity"/>
    <property type="evidence" value="ECO:0007669"/>
    <property type="project" value="TreeGrafter"/>
</dbReference>
<evidence type="ECO:0000313" key="6">
    <source>
        <dbReference type="EMBL" id="CAF2936903.1"/>
    </source>
</evidence>
<dbReference type="AlphaFoldDB" id="A0A7R8H878"/>
<keyword evidence="7" id="KW-1185">Reference proteome</keyword>